<feature type="transmembrane region" description="Helical" evidence="1">
    <location>
        <begin position="19"/>
        <end position="39"/>
    </location>
</feature>
<dbReference type="STRING" id="1652495.ccrud_00240"/>
<feature type="transmembrane region" description="Helical" evidence="1">
    <location>
        <begin position="45"/>
        <end position="66"/>
    </location>
</feature>
<keyword evidence="1" id="KW-0472">Membrane</keyword>
<dbReference type="EMBL" id="CP015622">
    <property type="protein sequence ID" value="ANE02810.1"/>
    <property type="molecule type" value="Genomic_DNA"/>
</dbReference>
<sequence length="375" mass="41891">MPLNATALETIKQPIKDGFLILINFVLDCYGLIMQIFGVPWTDTFQALGTVGAVAVALGIAVVDFFQNTRERRALEAEAKNKTAGLVSAWVETTYEPAPSGKRYDKISHLFISNESDEPVFDVSVDVALENPFRQVGPLSVPVPIPTLPPRRERKFDISSGLLAHDSGDDGKNIHLNEPQARISFTDPRGIRWHRNYSGVLSQDSGKLVDTSQAFSKEMPEQIGVSSFINPMSVTLLLLSVAGSTSPDIGTFKKLLDPNATGWNNVSDERLRELAVSLRGYSVPAHVWYRTPRVAYVRLIDPSTLPEKMSEDDGVPIKVELLTFVFRKSTGWLLFSFGYTPPEWIEFDPDETTSRFRSYLDAGATKKQPNRKRWR</sequence>
<proteinExistence type="predicted"/>
<gene>
    <name evidence="2" type="ORF">ccrud_00240</name>
</gene>
<dbReference type="AlphaFoldDB" id="A0A172QQ70"/>
<keyword evidence="1" id="KW-0812">Transmembrane</keyword>
<dbReference type="KEGG" id="ccjz:ccrud_00240"/>
<accession>A0A172QQ70</accession>
<keyword evidence="1" id="KW-1133">Transmembrane helix</keyword>
<protein>
    <submittedName>
        <fullName evidence="2">Uncharacterized protein</fullName>
    </submittedName>
</protein>
<reference evidence="2 3" key="1">
    <citation type="submission" date="2016-05" db="EMBL/GenBank/DDBJ databases">
        <title>Complete genome sequence of Corynebacterium crudilactis, a new Corynebacterium species isolated from raw cow's milk.</title>
        <authorList>
            <person name="Christian R."/>
            <person name="Zimmermann J."/>
            <person name="Lipski A."/>
            <person name="Kalinowski J."/>
        </authorList>
    </citation>
    <scope>NUCLEOTIDE SEQUENCE [LARGE SCALE GENOMIC DNA]</scope>
    <source>
        <strain evidence="2 3">JZ16</strain>
    </source>
</reference>
<evidence type="ECO:0000313" key="2">
    <source>
        <dbReference type="EMBL" id="ANE02810.1"/>
    </source>
</evidence>
<evidence type="ECO:0000313" key="3">
    <source>
        <dbReference type="Proteomes" id="UP000076929"/>
    </source>
</evidence>
<evidence type="ECO:0000256" key="1">
    <source>
        <dbReference type="SAM" id="Phobius"/>
    </source>
</evidence>
<organism evidence="2 3">
    <name type="scientific">Corynebacterium crudilactis</name>
    <dbReference type="NCBI Taxonomy" id="1652495"/>
    <lineage>
        <taxon>Bacteria</taxon>
        <taxon>Bacillati</taxon>
        <taxon>Actinomycetota</taxon>
        <taxon>Actinomycetes</taxon>
        <taxon>Mycobacteriales</taxon>
        <taxon>Corynebacteriaceae</taxon>
        <taxon>Corynebacterium</taxon>
    </lineage>
</organism>
<name>A0A172QQ70_9CORY</name>
<keyword evidence="3" id="KW-1185">Reference proteome</keyword>
<dbReference type="Proteomes" id="UP000076929">
    <property type="component" value="Chromosome"/>
</dbReference>